<dbReference type="GO" id="GO:0003713">
    <property type="term" value="F:transcription coactivator activity"/>
    <property type="evidence" value="ECO:0007669"/>
    <property type="project" value="UniProtKB-UniRule"/>
</dbReference>
<keyword evidence="8 19" id="KW-0509">mRNA transport</keyword>
<keyword evidence="16 19" id="KW-0010">Activator</keyword>
<dbReference type="PANTHER" id="PTHR32409:SF3">
    <property type="entry name" value="MITOCHONDRIAL IMPORT RECEPTOR SUBUNIT TOM20-1-RELATED"/>
    <property type="match status" value="1"/>
</dbReference>
<keyword evidence="11" id="KW-1133">Transmembrane helix</keyword>
<dbReference type="EMBL" id="JARYMX010000002">
    <property type="protein sequence ID" value="KAJ9563979.1"/>
    <property type="molecule type" value="Genomic_DNA"/>
</dbReference>
<keyword evidence="9 19" id="KW-0156">Chromatin regulator</keyword>
<keyword evidence="17 19" id="KW-0804">Transcription</keyword>
<comment type="function">
    <text evidence="1">Central component of the receptor complex responsible for the recognition and translocation of cytosolically synthesized mitochondrial preproteins. Together with TOM22 functions as the transit peptide receptor at the surface of the mitochondrion outer membrane and facilitates the movement of preproteins into the translocation pore.</text>
</comment>
<accession>A0AA38TPW0</accession>
<evidence type="ECO:0000256" key="20">
    <source>
        <dbReference type="SAM" id="MobiDB-lite"/>
    </source>
</evidence>
<comment type="similarity">
    <text evidence="4">Belongs to the Tom20 family.</text>
</comment>
<name>A0AA38TPW0_9ASTR</name>
<keyword evidence="13 19" id="KW-0805">Transcription regulation</keyword>
<protein>
    <recommendedName>
        <fullName evidence="19">Transcription and mRNA export factor ENY2</fullName>
    </recommendedName>
    <alternativeName>
        <fullName evidence="19">Enhancer of yellow 2 transcription factor homolog</fullName>
    </alternativeName>
</protein>
<dbReference type="Gene3D" id="1.25.40.10">
    <property type="entry name" value="Tetratricopeptide repeat domain"/>
    <property type="match status" value="1"/>
</dbReference>
<evidence type="ECO:0000256" key="8">
    <source>
        <dbReference type="ARBA" id="ARBA00022816"/>
    </source>
</evidence>
<evidence type="ECO:0000256" key="7">
    <source>
        <dbReference type="ARBA" id="ARBA00022787"/>
    </source>
</evidence>
<dbReference type="SUPFAM" id="SSF48452">
    <property type="entry name" value="TPR-like"/>
    <property type="match status" value="1"/>
</dbReference>
<sequence>MSLQNLTRWGGALLELSQFGDINESRKMLQDAVSKLDEALAINPAKHEALWCLGNAHTAKAFLTPDHDEAQIQFEQAFQCFQKAVEESPGNEHYLQSLASCAKAPELHKEIHKHGGLGQGQQALGGGPGASSSAKVIMRASIKRPPTPDAEDEDEDREPTLQEIINIKLIESGEKERLKELLRERLTECGWKDEMKSLCRSFTRKKGRNNVTVDDLVHLITPKGRAAVPDSVKAELLQRIRSFLQSAAL</sequence>
<keyword evidence="12 19" id="KW-0811">Translocation</keyword>
<dbReference type="Pfam" id="PF10163">
    <property type="entry name" value="EnY2"/>
    <property type="match status" value="1"/>
</dbReference>
<keyword evidence="18 19" id="KW-0539">Nucleus</keyword>
<keyword evidence="5 19" id="KW-0813">Transport</keyword>
<dbReference type="Pfam" id="PF06552">
    <property type="entry name" value="TOM20_plant"/>
    <property type="match status" value="1"/>
</dbReference>
<dbReference type="FunFam" id="1.10.246.140:FF:000001">
    <property type="entry name" value="Transcription and mRNA export factor ENY2"/>
    <property type="match status" value="1"/>
</dbReference>
<dbReference type="Proteomes" id="UP001172457">
    <property type="component" value="Chromosome 2"/>
</dbReference>
<dbReference type="InterPro" id="IPR010547">
    <property type="entry name" value="TOM20_imprt_rcpt"/>
</dbReference>
<comment type="subunit">
    <text evidence="19">Component of the nuclear pore complex (NPC)-associated TREX-2 complex (transcription and export complex 2). Component of the SAGA transcription coactivator-HAT complex. Within the SAGA complex, participates to a subcomplex of SAGA called the DUB module (deubiquitination module).</text>
</comment>
<evidence type="ECO:0000256" key="18">
    <source>
        <dbReference type="ARBA" id="ARBA00023242"/>
    </source>
</evidence>
<evidence type="ECO:0000256" key="6">
    <source>
        <dbReference type="ARBA" id="ARBA00022692"/>
    </source>
</evidence>
<keyword evidence="6" id="KW-0812">Transmembrane</keyword>
<dbReference type="AlphaFoldDB" id="A0AA38TPW0"/>
<dbReference type="GO" id="GO:0006325">
    <property type="term" value="P:chromatin organization"/>
    <property type="evidence" value="ECO:0007669"/>
    <property type="project" value="UniProtKB-KW"/>
</dbReference>
<dbReference type="GO" id="GO:0005742">
    <property type="term" value="C:mitochondrial outer membrane translocase complex"/>
    <property type="evidence" value="ECO:0007669"/>
    <property type="project" value="InterPro"/>
</dbReference>
<evidence type="ECO:0000256" key="12">
    <source>
        <dbReference type="ARBA" id="ARBA00023010"/>
    </source>
</evidence>
<dbReference type="InterPro" id="IPR011990">
    <property type="entry name" value="TPR-like_helical_dom_sf"/>
</dbReference>
<keyword evidence="22" id="KW-1185">Reference proteome</keyword>
<evidence type="ECO:0000256" key="14">
    <source>
        <dbReference type="ARBA" id="ARBA00023128"/>
    </source>
</evidence>
<dbReference type="Gene3D" id="1.10.246.140">
    <property type="match status" value="1"/>
</dbReference>
<evidence type="ECO:0000256" key="17">
    <source>
        <dbReference type="ARBA" id="ARBA00023163"/>
    </source>
</evidence>
<dbReference type="GO" id="GO:0015031">
    <property type="term" value="P:protein transport"/>
    <property type="evidence" value="ECO:0007669"/>
    <property type="project" value="UniProtKB-KW"/>
</dbReference>
<dbReference type="GO" id="GO:0000124">
    <property type="term" value="C:SAGA complex"/>
    <property type="evidence" value="ECO:0007669"/>
    <property type="project" value="UniProtKB-UniRule"/>
</dbReference>
<comment type="caution">
    <text evidence="21">The sequence shown here is derived from an EMBL/GenBank/DDBJ whole genome shotgun (WGS) entry which is preliminary data.</text>
</comment>
<dbReference type="HAMAP" id="MF_03046">
    <property type="entry name" value="ENY2_Sus1"/>
    <property type="match status" value="1"/>
</dbReference>
<comment type="function">
    <text evidence="19">Involved in mRNA export coupled transcription activation by association with both the TREX-2 and the SAGA complexes. The transcription regulatory histone acetylation (HAT) complex SAGA is a multiprotein complex that activates transcription by remodeling chromatin and mediating histone acetylation and deubiquitination. Within the SAGA complex, participates to a subcomplex that specifically deubiquitinates histones. The SAGA complex is recruited to specific gene promoters by activators, where it is required for transcription. The TREX-2 complex functions in docking export-competent ribonucleoprotein particles (mRNPs) to the nuclear entrance of the nuclear pore complex (nuclear basket). TREX-2 participates in mRNA export and accurate chromatin positioning in the nucleus by tethering genes to the nuclear periphery.</text>
</comment>
<dbReference type="GO" id="GO:0005654">
    <property type="term" value="C:nucleoplasm"/>
    <property type="evidence" value="ECO:0007669"/>
    <property type="project" value="UniProtKB-SubCell"/>
</dbReference>
<keyword evidence="14" id="KW-0496">Mitochondrion</keyword>
<comment type="subcellular location">
    <subcellularLocation>
        <location evidence="2">Mitochondrion outer membrane</location>
        <topology evidence="2">Single-pass membrane protein</topology>
    </subcellularLocation>
    <subcellularLocation>
        <location evidence="3 19">Nucleus</location>
        <location evidence="3 19">Nucleoplasm</location>
    </subcellularLocation>
</comment>
<evidence type="ECO:0000256" key="2">
    <source>
        <dbReference type="ARBA" id="ARBA00004572"/>
    </source>
</evidence>
<evidence type="ECO:0000256" key="5">
    <source>
        <dbReference type="ARBA" id="ARBA00022448"/>
    </source>
</evidence>
<dbReference type="GO" id="GO:0071819">
    <property type="term" value="C:DUBm complex"/>
    <property type="evidence" value="ECO:0007669"/>
    <property type="project" value="UniProtKB-UniRule"/>
</dbReference>
<dbReference type="PANTHER" id="PTHR32409">
    <property type="entry name" value="MITOCHONDRIAL IMPORT RECEPTOR SUBUNIT TOM20-1-RELATED"/>
    <property type="match status" value="1"/>
</dbReference>
<keyword evidence="15" id="KW-0472">Membrane</keyword>
<evidence type="ECO:0000256" key="15">
    <source>
        <dbReference type="ARBA" id="ARBA00023136"/>
    </source>
</evidence>
<evidence type="ECO:0000313" key="21">
    <source>
        <dbReference type="EMBL" id="KAJ9563979.1"/>
    </source>
</evidence>
<evidence type="ECO:0000256" key="9">
    <source>
        <dbReference type="ARBA" id="ARBA00022853"/>
    </source>
</evidence>
<evidence type="ECO:0000256" key="16">
    <source>
        <dbReference type="ARBA" id="ARBA00023159"/>
    </source>
</evidence>
<evidence type="ECO:0000256" key="1">
    <source>
        <dbReference type="ARBA" id="ARBA00003450"/>
    </source>
</evidence>
<gene>
    <name evidence="21" type="ORF">OSB04_009139</name>
</gene>
<evidence type="ECO:0000256" key="13">
    <source>
        <dbReference type="ARBA" id="ARBA00023015"/>
    </source>
</evidence>
<dbReference type="InterPro" id="IPR018783">
    <property type="entry name" value="TF_ENY2"/>
</dbReference>
<dbReference type="InterPro" id="IPR038212">
    <property type="entry name" value="TF_EnY2_sf"/>
</dbReference>
<reference evidence="21" key="1">
    <citation type="submission" date="2023-03" db="EMBL/GenBank/DDBJ databases">
        <title>Chromosome-scale reference genome and RAD-based genetic map of yellow starthistle (Centaurea solstitialis) reveal putative structural variation and QTLs associated with invader traits.</title>
        <authorList>
            <person name="Reatini B."/>
            <person name="Cang F.A."/>
            <person name="Jiang Q."/>
            <person name="Mckibben M.T.W."/>
            <person name="Barker M.S."/>
            <person name="Rieseberg L.H."/>
            <person name="Dlugosch K.M."/>
        </authorList>
    </citation>
    <scope>NUCLEOTIDE SEQUENCE</scope>
    <source>
        <strain evidence="21">CAN-66</strain>
        <tissue evidence="21">Leaf</tissue>
    </source>
</reference>
<dbReference type="GO" id="GO:0070390">
    <property type="term" value="C:transcription export complex 2"/>
    <property type="evidence" value="ECO:0007669"/>
    <property type="project" value="UniProtKB-UniRule"/>
</dbReference>
<keyword evidence="7" id="KW-1000">Mitochondrion outer membrane</keyword>
<comment type="similarity">
    <text evidence="19">Belongs to the ENY2 family.</text>
</comment>
<feature type="compositionally biased region" description="Gly residues" evidence="20">
    <location>
        <begin position="116"/>
        <end position="129"/>
    </location>
</feature>
<dbReference type="GO" id="GO:0006368">
    <property type="term" value="P:transcription elongation by RNA polymerase II"/>
    <property type="evidence" value="ECO:0007669"/>
    <property type="project" value="UniProtKB-UniRule"/>
</dbReference>
<dbReference type="GO" id="GO:0045040">
    <property type="term" value="P:protein insertion into mitochondrial outer membrane"/>
    <property type="evidence" value="ECO:0007669"/>
    <property type="project" value="InterPro"/>
</dbReference>
<dbReference type="GO" id="GO:0006406">
    <property type="term" value="P:mRNA export from nucleus"/>
    <property type="evidence" value="ECO:0007669"/>
    <property type="project" value="UniProtKB-UniRule"/>
</dbReference>
<keyword evidence="10 19" id="KW-0653">Protein transport</keyword>
<evidence type="ECO:0000256" key="4">
    <source>
        <dbReference type="ARBA" id="ARBA00005792"/>
    </source>
</evidence>
<evidence type="ECO:0000256" key="10">
    <source>
        <dbReference type="ARBA" id="ARBA00022927"/>
    </source>
</evidence>
<evidence type="ECO:0000256" key="19">
    <source>
        <dbReference type="HAMAP-Rule" id="MF_03046"/>
    </source>
</evidence>
<evidence type="ECO:0000256" key="11">
    <source>
        <dbReference type="ARBA" id="ARBA00022989"/>
    </source>
</evidence>
<evidence type="ECO:0000256" key="3">
    <source>
        <dbReference type="ARBA" id="ARBA00004642"/>
    </source>
</evidence>
<evidence type="ECO:0000313" key="22">
    <source>
        <dbReference type="Proteomes" id="UP001172457"/>
    </source>
</evidence>
<dbReference type="GO" id="GO:0005643">
    <property type="term" value="C:nuclear pore"/>
    <property type="evidence" value="ECO:0007669"/>
    <property type="project" value="UniProtKB-UniRule"/>
</dbReference>
<organism evidence="21 22">
    <name type="scientific">Centaurea solstitialis</name>
    <name type="common">yellow star-thistle</name>
    <dbReference type="NCBI Taxonomy" id="347529"/>
    <lineage>
        <taxon>Eukaryota</taxon>
        <taxon>Viridiplantae</taxon>
        <taxon>Streptophyta</taxon>
        <taxon>Embryophyta</taxon>
        <taxon>Tracheophyta</taxon>
        <taxon>Spermatophyta</taxon>
        <taxon>Magnoliopsida</taxon>
        <taxon>eudicotyledons</taxon>
        <taxon>Gunneridae</taxon>
        <taxon>Pentapetalae</taxon>
        <taxon>asterids</taxon>
        <taxon>campanulids</taxon>
        <taxon>Asterales</taxon>
        <taxon>Asteraceae</taxon>
        <taxon>Carduoideae</taxon>
        <taxon>Cardueae</taxon>
        <taxon>Centaureinae</taxon>
        <taxon>Centaurea</taxon>
    </lineage>
</organism>
<proteinExistence type="inferred from homology"/>
<feature type="region of interest" description="Disordered" evidence="20">
    <location>
        <begin position="114"/>
        <end position="134"/>
    </location>
</feature>